<dbReference type="InterPro" id="IPR055729">
    <property type="entry name" value="DUF7305"/>
</dbReference>
<keyword evidence="4" id="KW-1185">Reference proteome</keyword>
<dbReference type="OrthoDB" id="7418984at2"/>
<organism evidence="3 4">
    <name type="scientific">Marinicauda algicola</name>
    <dbReference type="NCBI Taxonomy" id="2029849"/>
    <lineage>
        <taxon>Bacteria</taxon>
        <taxon>Pseudomonadati</taxon>
        <taxon>Pseudomonadota</taxon>
        <taxon>Alphaproteobacteria</taxon>
        <taxon>Maricaulales</taxon>
        <taxon>Maricaulaceae</taxon>
        <taxon>Marinicauda</taxon>
    </lineage>
</organism>
<accession>A0A4S2H194</accession>
<keyword evidence="1" id="KW-0812">Transmembrane</keyword>
<proteinExistence type="predicted"/>
<comment type="caution">
    <text evidence="3">The sequence shown here is derived from an EMBL/GenBank/DDBJ whole genome shotgun (WGS) entry which is preliminary data.</text>
</comment>
<gene>
    <name evidence="3" type="ORF">E5163_07835</name>
</gene>
<evidence type="ECO:0000259" key="2">
    <source>
        <dbReference type="Pfam" id="PF23981"/>
    </source>
</evidence>
<dbReference type="RefSeq" id="WP_135995569.1">
    <property type="nucleotide sequence ID" value="NZ_CP071057.1"/>
</dbReference>
<dbReference type="Proteomes" id="UP000308054">
    <property type="component" value="Unassembled WGS sequence"/>
</dbReference>
<name>A0A4S2H194_9PROT</name>
<dbReference type="EMBL" id="SRXW01000002">
    <property type="protein sequence ID" value="TGY89031.1"/>
    <property type="molecule type" value="Genomic_DNA"/>
</dbReference>
<protein>
    <recommendedName>
        <fullName evidence="2">DUF7305 domain-containing protein</fullName>
    </recommendedName>
</protein>
<dbReference type="AlphaFoldDB" id="A0A4S2H194"/>
<evidence type="ECO:0000313" key="3">
    <source>
        <dbReference type="EMBL" id="TGY89031.1"/>
    </source>
</evidence>
<keyword evidence="1" id="KW-0472">Membrane</keyword>
<feature type="transmembrane region" description="Helical" evidence="1">
    <location>
        <begin position="20"/>
        <end position="46"/>
    </location>
</feature>
<feature type="domain" description="DUF7305" evidence="2">
    <location>
        <begin position="252"/>
        <end position="391"/>
    </location>
</feature>
<evidence type="ECO:0000256" key="1">
    <source>
        <dbReference type="SAM" id="Phobius"/>
    </source>
</evidence>
<reference evidence="3 4" key="1">
    <citation type="journal article" date="2017" name="Int. J. Syst. Evol. Microbiol.">
        <title>Marinicauda algicola sp. nov., isolated from a marine red alga Rhodosorus marinus.</title>
        <authorList>
            <person name="Jeong S.E."/>
            <person name="Jeon S.H."/>
            <person name="Chun B.H."/>
            <person name="Kim D.W."/>
            <person name="Jeon C.O."/>
        </authorList>
    </citation>
    <scope>NUCLEOTIDE SEQUENCE [LARGE SCALE GENOMIC DNA]</scope>
    <source>
        <strain evidence="3 4">JCM 31718</strain>
    </source>
</reference>
<sequence length="413" mass="42659">MFRDIREISRKFLASARGHVAILTAVAAPALVGSVGLGAEAGLWFYQQRVTQMSADVAAYAGAVEARAGGQYDAIRPAVIGEAERHGYDPAAGPITVNWPPASGSNMNERSVEVLITQTRPRLLSAMFLDSDVVMNVRAVASFDEPGPACILALDPVSSQSLIFTGSSAATLTNCDLMSNSLAIDALAVTGSGTVNVSCANSVGGVEVSATLNLMDCPEPRTNLPPALDPYADLPEPPIPSGCQNVPGGGQPKTISPGHYCNGLDLRGDITMEPGVYIVSGDVTSNGNANVTGAGVTIFVRNNGEIRMNGNAYVNLSAPESGTYAGVLFWGDDDNLASTPTDFNGTADSALVGALYFPSQTVSMRGDFAGSGGCTRIIGYRVDVSGNTSFDSDCTGNAGVTTVHVPGVVRLTE</sequence>
<dbReference type="Pfam" id="PF23981">
    <property type="entry name" value="DUF7305"/>
    <property type="match status" value="1"/>
</dbReference>
<keyword evidence="1" id="KW-1133">Transmembrane helix</keyword>
<evidence type="ECO:0000313" key="4">
    <source>
        <dbReference type="Proteomes" id="UP000308054"/>
    </source>
</evidence>